<dbReference type="STRING" id="44941.A0A397W657"/>
<dbReference type="OrthoDB" id="2444469at2759"/>
<dbReference type="Proteomes" id="UP000266673">
    <property type="component" value="Unassembled WGS sequence"/>
</dbReference>
<name>A0A397W657_9GLOM</name>
<organism evidence="1 2">
    <name type="scientific">Gigaspora rosea</name>
    <dbReference type="NCBI Taxonomy" id="44941"/>
    <lineage>
        <taxon>Eukaryota</taxon>
        <taxon>Fungi</taxon>
        <taxon>Fungi incertae sedis</taxon>
        <taxon>Mucoromycota</taxon>
        <taxon>Glomeromycotina</taxon>
        <taxon>Glomeromycetes</taxon>
        <taxon>Diversisporales</taxon>
        <taxon>Gigasporaceae</taxon>
        <taxon>Gigaspora</taxon>
    </lineage>
</organism>
<evidence type="ECO:0000313" key="1">
    <source>
        <dbReference type="EMBL" id="RIB29067.1"/>
    </source>
</evidence>
<dbReference type="EMBL" id="QKWP01000047">
    <property type="protein sequence ID" value="RIB29067.1"/>
    <property type="molecule type" value="Genomic_DNA"/>
</dbReference>
<accession>A0A397W657</accession>
<evidence type="ECO:0008006" key="3">
    <source>
        <dbReference type="Google" id="ProtNLM"/>
    </source>
</evidence>
<protein>
    <recommendedName>
        <fullName evidence="3">CCHC-type domain-containing protein</fullName>
    </recommendedName>
</protein>
<gene>
    <name evidence="1" type="ORF">C2G38_2156251</name>
</gene>
<comment type="caution">
    <text evidence="1">The sequence shown here is derived from an EMBL/GenBank/DDBJ whole genome shotgun (WGS) entry which is preliminary data.</text>
</comment>
<proteinExistence type="predicted"/>
<evidence type="ECO:0000313" key="2">
    <source>
        <dbReference type="Proteomes" id="UP000266673"/>
    </source>
</evidence>
<keyword evidence="2" id="KW-1185">Reference proteome</keyword>
<dbReference type="AlphaFoldDB" id="A0A397W657"/>
<sequence length="169" mass="19180">MGLAREATIIAVNNKDNEIIDIFQSYILRNKGEKNAHSNDTQAKNKAKRPLQLTEVSEVNINAMNKNQEILEEMTTKSSDEDSYSDEENNILVQVPENVQNPTRVIGRGRPPKSHFKSSIEKEQNQRGAAKCSYKCEQCGEVGHNAAYHKSKRKKIIMKNNVDICVYRS</sequence>
<reference evidence="1 2" key="1">
    <citation type="submission" date="2018-06" db="EMBL/GenBank/DDBJ databases">
        <title>Comparative genomics reveals the genomic features of Rhizophagus irregularis, R. cerebriforme, R. diaphanum and Gigaspora rosea, and their symbiotic lifestyle signature.</title>
        <authorList>
            <person name="Morin E."/>
            <person name="San Clemente H."/>
            <person name="Chen E.C.H."/>
            <person name="De La Providencia I."/>
            <person name="Hainaut M."/>
            <person name="Kuo A."/>
            <person name="Kohler A."/>
            <person name="Murat C."/>
            <person name="Tang N."/>
            <person name="Roy S."/>
            <person name="Loubradou J."/>
            <person name="Henrissat B."/>
            <person name="Grigoriev I.V."/>
            <person name="Corradi N."/>
            <person name="Roux C."/>
            <person name="Martin F.M."/>
        </authorList>
    </citation>
    <scope>NUCLEOTIDE SEQUENCE [LARGE SCALE GENOMIC DNA]</scope>
    <source>
        <strain evidence="1 2">DAOM 194757</strain>
    </source>
</reference>